<keyword evidence="3" id="KW-1185">Reference proteome</keyword>
<reference evidence="3" key="1">
    <citation type="submission" date="2017-04" db="EMBL/GenBank/DDBJ databases">
        <authorList>
            <person name="Varghese N."/>
            <person name="Submissions S."/>
        </authorList>
    </citation>
    <scope>NUCLEOTIDE SEQUENCE [LARGE SCALE GENOMIC DNA]</scope>
    <source>
        <strain evidence="3">DSM 19835</strain>
    </source>
</reference>
<dbReference type="Pfam" id="PF03432">
    <property type="entry name" value="Relaxase"/>
    <property type="match status" value="1"/>
</dbReference>
<proteinExistence type="predicted"/>
<feature type="domain" description="MobA/VirD2-like nuclease" evidence="1">
    <location>
        <begin position="52"/>
        <end position="145"/>
    </location>
</feature>
<evidence type="ECO:0000313" key="3">
    <source>
        <dbReference type="Proteomes" id="UP000193420"/>
    </source>
</evidence>
<sequence length="761" mass="89049">MIARILYRNSVQGVLNYVLGKAESTILGFQNTYSDTDTNTEFFGRVLYYLGNRHDSEKRYVHATINLPRGEQLDDKDFFELSKAYMEHMGYGEQPFVVVRHRDTKHEHVHIVSTTIKEDCLQINLNNDFRRNVATQKYLEKQFGLSPSPDMRQEKELLIYGMPQFKNEDINGVRFYLQDIVNNTLQKYKVRSFKELSEFLRPHHIQLRTVNHNGRIGVSFGIEVKDSYRSRFINGYTVHPQLSGPKLQKVFELNQKSKLLPMVKKRLEKQLRTTFGLFRTIGPEHLPDILRSHQKLYCRLNYDGQGKAVDFSIYDKSGYVLNSKEMEKDIGILENPALFECEYTQMYAESVQLQLELQRCIKEAYRSSYQDSWNRTLFSEHIIRMPIKSIATEMAKSERFRFLRKYLHTDNRNLGDLIQLQFDIVKDKLYNMESIREERELQAKAGLIKQVIDKQLFDPPGQREFLFELLKSLGTKYDRGILTYANSYQYGVKLDLGHEPIPNQNEFYASPGFMKENQKVLDGLMNDRTAKEIGLRPTSMFLPLMFPNLYQTMSQSYRQMFDRLSLKAFHKYAERMQVSFEKSPNDYITFFNEKGFYFEKREGRLCIGSIYSKYPVDVLLSLKTQAYLESSNDLNKTLENQAKILEDITTNEQDNLKNLWSSYLIERGQYKKASYLFVLDGARPNLPIEILEHHMENGLREALHTVAKIQIDRKQANLLRIGVYALGNLLGSDNPKPEEAFNGFKDELTDYSKYKGKGLSM</sequence>
<dbReference type="STRING" id="188872.SAMN03080602_03391"/>
<protein>
    <submittedName>
        <fullName evidence="2">Relaxase/Mobilisation nuclease domain-containing protein</fullName>
    </submittedName>
</protein>
<dbReference type="EMBL" id="FXAO01000007">
    <property type="protein sequence ID" value="SMG45014.1"/>
    <property type="molecule type" value="Genomic_DNA"/>
</dbReference>
<dbReference type="OrthoDB" id="915634at2"/>
<dbReference type="Proteomes" id="UP000193420">
    <property type="component" value="Unassembled WGS sequence"/>
</dbReference>
<organism evidence="2 3">
    <name type="scientific">Arenibacter troitsensis</name>
    <dbReference type="NCBI Taxonomy" id="188872"/>
    <lineage>
        <taxon>Bacteria</taxon>
        <taxon>Pseudomonadati</taxon>
        <taxon>Bacteroidota</taxon>
        <taxon>Flavobacteriia</taxon>
        <taxon>Flavobacteriales</taxon>
        <taxon>Flavobacteriaceae</taxon>
        <taxon>Arenibacter</taxon>
    </lineage>
</organism>
<evidence type="ECO:0000313" key="2">
    <source>
        <dbReference type="EMBL" id="SMG45014.1"/>
    </source>
</evidence>
<dbReference type="RefSeq" id="WP_085500101.1">
    <property type="nucleotide sequence ID" value="NZ_FXAO01000007.1"/>
</dbReference>
<evidence type="ECO:0000259" key="1">
    <source>
        <dbReference type="Pfam" id="PF03432"/>
    </source>
</evidence>
<dbReference type="AlphaFoldDB" id="A0A1X7KU24"/>
<name>A0A1X7KU24_9FLAO</name>
<gene>
    <name evidence="2" type="ORF">SAMN03080602_03391</name>
</gene>
<accession>A0A1X7KU24</accession>
<dbReference type="InterPro" id="IPR005094">
    <property type="entry name" value="Endonuclease_MobA/VirD2"/>
</dbReference>